<gene>
    <name evidence="2" type="ORF">EDEG_02192</name>
</gene>
<dbReference type="EMBL" id="AFBI03000037">
    <property type="protein sequence ID" value="EJW03427.1"/>
    <property type="molecule type" value="Genomic_DNA"/>
</dbReference>
<dbReference type="VEuPathDB" id="MicrosporidiaDB:EDEG_02192"/>
<evidence type="ECO:0000313" key="3">
    <source>
        <dbReference type="Proteomes" id="UP000003163"/>
    </source>
</evidence>
<protein>
    <submittedName>
        <fullName evidence="2">Uncharacterized protein</fullName>
    </submittedName>
</protein>
<reference evidence="2 3" key="1">
    <citation type="submission" date="2011-08" db="EMBL/GenBank/DDBJ databases">
        <authorList>
            <person name="Liu Z.J."/>
            <person name="Shi F.L."/>
            <person name="Lu J.Q."/>
            <person name="Li M."/>
            <person name="Wang Z.L."/>
        </authorList>
    </citation>
    <scope>NUCLEOTIDE SEQUENCE [LARGE SCALE GENOMIC DNA]</scope>
    <source>
        <strain evidence="2 3">USNM 41457</strain>
    </source>
</reference>
<dbReference type="AlphaFoldDB" id="J9DPY8"/>
<dbReference type="InParanoid" id="J9DPY8"/>
<accession>J9DPY8</accession>
<feature type="compositionally biased region" description="Polar residues" evidence="1">
    <location>
        <begin position="1"/>
        <end position="15"/>
    </location>
</feature>
<evidence type="ECO:0000256" key="1">
    <source>
        <dbReference type="SAM" id="MobiDB-lite"/>
    </source>
</evidence>
<feature type="region of interest" description="Disordered" evidence="1">
    <location>
        <begin position="1"/>
        <end position="20"/>
    </location>
</feature>
<evidence type="ECO:0000313" key="2">
    <source>
        <dbReference type="EMBL" id="EJW03427.1"/>
    </source>
</evidence>
<name>J9DPY8_EDHAE</name>
<dbReference type="HOGENOM" id="CLU_2026702_0_0_1"/>
<reference evidence="3" key="2">
    <citation type="submission" date="2015-07" db="EMBL/GenBank/DDBJ databases">
        <title>Contrasting host-pathogen interactions and genome evolution in two generalist and specialist microsporidian pathogens of mosquitoes.</title>
        <authorList>
            <consortium name="The Broad Institute Genomics Platform"/>
            <consortium name="The Broad Institute Genome Sequencing Center for Infectious Disease"/>
            <person name="Cuomo C.A."/>
            <person name="Sanscrainte N.D."/>
            <person name="Goldberg J.M."/>
            <person name="Heiman D."/>
            <person name="Young S."/>
            <person name="Zeng Q."/>
            <person name="Becnel J.J."/>
            <person name="Birren B.W."/>
        </authorList>
    </citation>
    <scope>NUCLEOTIDE SEQUENCE [LARGE SCALE GENOMIC DNA]</scope>
    <source>
        <strain evidence="3">USNM 41457</strain>
    </source>
</reference>
<keyword evidence="3" id="KW-1185">Reference proteome</keyword>
<organism evidence="2 3">
    <name type="scientific">Edhazardia aedis (strain USNM 41457)</name>
    <name type="common">Microsporidian parasite</name>
    <dbReference type="NCBI Taxonomy" id="1003232"/>
    <lineage>
        <taxon>Eukaryota</taxon>
        <taxon>Fungi</taxon>
        <taxon>Fungi incertae sedis</taxon>
        <taxon>Microsporidia</taxon>
        <taxon>Edhazardia</taxon>
    </lineage>
</organism>
<dbReference type="Proteomes" id="UP000003163">
    <property type="component" value="Unassembled WGS sequence"/>
</dbReference>
<comment type="caution">
    <text evidence="2">The sequence shown here is derived from an EMBL/GenBank/DDBJ whole genome shotgun (WGS) entry which is preliminary data.</text>
</comment>
<sequence length="122" mass="14770">MNKKSQLGSGNNNSYGFGKYGPQIAIKGFADKTRMHSNREYEKSRNKSGKQWRQTEYPANIQKNKLIFIQNSSFYIFYQIHIFKMMPNNIKRKKLKRHNHIFLFKYCIHFKKYIKYSVNFEK</sequence>
<proteinExistence type="predicted"/>